<dbReference type="InterPro" id="IPR019819">
    <property type="entry name" value="Carboxylesterase_B_CS"/>
</dbReference>
<dbReference type="InterPro" id="IPR029058">
    <property type="entry name" value="AB_hydrolase_fold"/>
</dbReference>
<feature type="domain" description="Carboxylesterase type B" evidence="4">
    <location>
        <begin position="33"/>
        <end position="531"/>
    </location>
</feature>
<dbReference type="SUPFAM" id="SSF53474">
    <property type="entry name" value="alpha/beta-Hydrolases"/>
    <property type="match status" value="1"/>
</dbReference>
<dbReference type="AlphaFoldDB" id="A0A517LM86"/>
<dbReference type="STRING" id="50376.A0A517LM86"/>
<name>A0A517LM86_9PEZI</name>
<dbReference type="PANTHER" id="PTHR43918">
    <property type="entry name" value="ACETYLCHOLINESTERASE"/>
    <property type="match status" value="1"/>
</dbReference>
<dbReference type="PROSITE" id="PS00941">
    <property type="entry name" value="CARBOXYLESTERASE_B_2"/>
    <property type="match status" value="1"/>
</dbReference>
<evidence type="ECO:0000313" key="6">
    <source>
        <dbReference type="Proteomes" id="UP000316270"/>
    </source>
</evidence>
<keyword evidence="3" id="KW-0732">Signal</keyword>
<dbReference type="Pfam" id="PF00135">
    <property type="entry name" value="COesterase"/>
    <property type="match status" value="1"/>
</dbReference>
<feature type="signal peptide" evidence="3">
    <location>
        <begin position="1"/>
        <end position="17"/>
    </location>
</feature>
<dbReference type="InterPro" id="IPR019826">
    <property type="entry name" value="Carboxylesterase_B_AS"/>
</dbReference>
<evidence type="ECO:0000256" key="1">
    <source>
        <dbReference type="ARBA" id="ARBA00005964"/>
    </source>
</evidence>
<dbReference type="Proteomes" id="UP000316270">
    <property type="component" value="Chromosome 16"/>
</dbReference>
<feature type="chain" id="PRO_5022259268" description="Carboxylic ester hydrolase" evidence="3">
    <location>
        <begin position="18"/>
        <end position="568"/>
    </location>
</feature>
<sequence length="568" mass="61860">MLAFAPWVWLFAGASTAGLLKVRDGTSSGPIAVTKNGSYAGVYDGVYKQDYFLGVPYALPPTGERRFRIPQSLNTTWSGTKDAKSYSKECVGYGSDQWPYEISEDCLYLNVIRPSGYENTKLPVALWIHGGGYTEGGGVDQRYNLSFIVQNSVAIGKPIIGVSINYRLSAWGFLYSREMQGSGNTNVGLRDQRLALHYVQENIASFGGDPEKVTIFGESAGGSSVGFHLTAYNGRDDKLFRGAMMESGNPVAYGALKTSEWYQPLYDSISVQAGCNNTLNSLECLRSVPYETLNSIINGTTKASNGGTLTAFGPTVDGDFIARYTSLQMADGSFVKVPIISGANSDEGSAFSPRGINTTTDFETSLLADVPPSLATQLLEAYPDDPSVNVIASLGDARPGPPYGAQFRRSASYYGDAIFIANRRLTCQTWAASGTPAYCYRFNAITSNVDPVIAVTHFQEVAFVFLDLLGIGYPPLNKNPFEGKGENTARLARFMSSSWVGFVSDLDPNVWRAGAGWEGSEEVWPLYDLESPMDYVFDANVSSYAEMDTYREEGMRLINDNNFGVYGR</sequence>
<dbReference type="EC" id="3.1.1.-" evidence="3"/>
<dbReference type="InterPro" id="IPR002018">
    <property type="entry name" value="CarbesteraseB"/>
</dbReference>
<evidence type="ECO:0000259" key="4">
    <source>
        <dbReference type="Pfam" id="PF00135"/>
    </source>
</evidence>
<evidence type="ECO:0000256" key="2">
    <source>
        <dbReference type="ARBA" id="ARBA00022801"/>
    </source>
</evidence>
<keyword evidence="6" id="KW-1185">Reference proteome</keyword>
<protein>
    <recommendedName>
        <fullName evidence="3">Carboxylic ester hydrolase</fullName>
        <ecNumber evidence="3">3.1.1.-</ecNumber>
    </recommendedName>
</protein>
<dbReference type="OrthoDB" id="408631at2759"/>
<comment type="similarity">
    <text evidence="1 3">Belongs to the type-B carboxylesterase/lipase family.</text>
</comment>
<evidence type="ECO:0000256" key="3">
    <source>
        <dbReference type="RuleBase" id="RU361235"/>
    </source>
</evidence>
<dbReference type="PANTHER" id="PTHR43918:SF4">
    <property type="entry name" value="CARBOXYLIC ESTER HYDROLASE"/>
    <property type="match status" value="1"/>
</dbReference>
<gene>
    <name evidence="5" type="ORF">FKW77_001570</name>
</gene>
<organism evidence="5 6">
    <name type="scientific">Venturia effusa</name>
    <dbReference type="NCBI Taxonomy" id="50376"/>
    <lineage>
        <taxon>Eukaryota</taxon>
        <taxon>Fungi</taxon>
        <taxon>Dikarya</taxon>
        <taxon>Ascomycota</taxon>
        <taxon>Pezizomycotina</taxon>
        <taxon>Dothideomycetes</taxon>
        <taxon>Pleosporomycetidae</taxon>
        <taxon>Venturiales</taxon>
        <taxon>Venturiaceae</taxon>
        <taxon>Venturia</taxon>
    </lineage>
</organism>
<evidence type="ECO:0000313" key="5">
    <source>
        <dbReference type="EMBL" id="QDS76753.1"/>
    </source>
</evidence>
<reference evidence="5 6" key="1">
    <citation type="submission" date="2019-07" db="EMBL/GenBank/DDBJ databases">
        <title>Finished genome of Venturia effusa.</title>
        <authorList>
            <person name="Young C.A."/>
            <person name="Cox M.P."/>
            <person name="Ganley A.R.D."/>
            <person name="David W.J."/>
        </authorList>
    </citation>
    <scope>NUCLEOTIDE SEQUENCE [LARGE SCALE GENOMIC DNA]</scope>
    <source>
        <strain evidence="6">albino</strain>
    </source>
</reference>
<keyword evidence="2 3" id="KW-0378">Hydrolase</keyword>
<dbReference type="GO" id="GO:0052689">
    <property type="term" value="F:carboxylic ester hydrolase activity"/>
    <property type="evidence" value="ECO:0007669"/>
    <property type="project" value="TreeGrafter"/>
</dbReference>
<dbReference type="Gene3D" id="3.40.50.1820">
    <property type="entry name" value="alpha/beta hydrolase"/>
    <property type="match status" value="1"/>
</dbReference>
<dbReference type="PROSITE" id="PS00122">
    <property type="entry name" value="CARBOXYLESTERASE_B_1"/>
    <property type="match status" value="1"/>
</dbReference>
<dbReference type="InterPro" id="IPR050654">
    <property type="entry name" value="AChE-related_enzymes"/>
</dbReference>
<accession>A0A517LM86</accession>
<dbReference type="EMBL" id="CP042200">
    <property type="protein sequence ID" value="QDS76753.1"/>
    <property type="molecule type" value="Genomic_DNA"/>
</dbReference>
<proteinExistence type="inferred from homology"/>